<proteinExistence type="predicted"/>
<comment type="caution">
    <text evidence="2">The sequence shown here is derived from an EMBL/GenBank/DDBJ whole genome shotgun (WGS) entry which is preliminary data.</text>
</comment>
<evidence type="ECO:0000313" key="1">
    <source>
        <dbReference type="EMBL" id="CAF1097886.1"/>
    </source>
</evidence>
<dbReference type="Proteomes" id="UP000663870">
    <property type="component" value="Unassembled WGS sequence"/>
</dbReference>
<dbReference type="EMBL" id="CAJNOH010000658">
    <property type="protein sequence ID" value="CAF1097886.1"/>
    <property type="molecule type" value="Genomic_DNA"/>
</dbReference>
<dbReference type="EMBL" id="CAJNOL010001146">
    <property type="protein sequence ID" value="CAF1297886.1"/>
    <property type="molecule type" value="Genomic_DNA"/>
</dbReference>
<gene>
    <name evidence="2" type="ORF">JXQ802_LOCUS29338</name>
    <name evidence="1" type="ORF">PYM288_LOCUS19515</name>
</gene>
<name>A0A815DJI2_9BILA</name>
<accession>A0A815DJI2</accession>
<keyword evidence="3" id="KW-1185">Reference proteome</keyword>
<dbReference type="Proteomes" id="UP000663854">
    <property type="component" value="Unassembled WGS sequence"/>
</dbReference>
<organism evidence="2 3">
    <name type="scientific">Rotaria sordida</name>
    <dbReference type="NCBI Taxonomy" id="392033"/>
    <lineage>
        <taxon>Eukaryota</taxon>
        <taxon>Metazoa</taxon>
        <taxon>Spiralia</taxon>
        <taxon>Gnathifera</taxon>
        <taxon>Rotifera</taxon>
        <taxon>Eurotatoria</taxon>
        <taxon>Bdelloidea</taxon>
        <taxon>Philodinida</taxon>
        <taxon>Philodinidae</taxon>
        <taxon>Rotaria</taxon>
    </lineage>
</organism>
<dbReference type="AlphaFoldDB" id="A0A815DJI2"/>
<evidence type="ECO:0000313" key="3">
    <source>
        <dbReference type="Proteomes" id="UP000663870"/>
    </source>
</evidence>
<reference evidence="2" key="1">
    <citation type="submission" date="2021-02" db="EMBL/GenBank/DDBJ databases">
        <authorList>
            <person name="Nowell W R."/>
        </authorList>
    </citation>
    <scope>NUCLEOTIDE SEQUENCE</scope>
</reference>
<evidence type="ECO:0000313" key="2">
    <source>
        <dbReference type="EMBL" id="CAF1297886.1"/>
    </source>
</evidence>
<sequence>MSLRFFNIKWEDIDEFLKNIGFMTAQTSHKWATVFVKGDYEEFSNDLRGCKQTDSFYDMFSDIEADAKAFVVQACSRKAADFKTIDLAQSIDEKYYELSRIE</sequence>
<protein>
    <submittedName>
        <fullName evidence="2">Uncharacterized protein</fullName>
    </submittedName>
</protein>